<organism evidence="3 4">
    <name type="scientific">Linum trigynum</name>
    <dbReference type="NCBI Taxonomy" id="586398"/>
    <lineage>
        <taxon>Eukaryota</taxon>
        <taxon>Viridiplantae</taxon>
        <taxon>Streptophyta</taxon>
        <taxon>Embryophyta</taxon>
        <taxon>Tracheophyta</taxon>
        <taxon>Spermatophyta</taxon>
        <taxon>Magnoliopsida</taxon>
        <taxon>eudicotyledons</taxon>
        <taxon>Gunneridae</taxon>
        <taxon>Pentapetalae</taxon>
        <taxon>rosids</taxon>
        <taxon>fabids</taxon>
        <taxon>Malpighiales</taxon>
        <taxon>Linaceae</taxon>
        <taxon>Linum</taxon>
    </lineage>
</organism>
<feature type="signal peptide" evidence="2">
    <location>
        <begin position="1"/>
        <end position="26"/>
    </location>
</feature>
<dbReference type="Proteomes" id="UP001497516">
    <property type="component" value="Chromosome 2"/>
</dbReference>
<gene>
    <name evidence="3" type="ORF">LTRI10_LOCUS10685</name>
</gene>
<keyword evidence="4" id="KW-1185">Reference proteome</keyword>
<accession>A0AAV2D4A0</accession>
<evidence type="ECO:0000313" key="3">
    <source>
        <dbReference type="EMBL" id="CAL1366543.1"/>
    </source>
</evidence>
<name>A0AAV2D4A0_9ROSI</name>
<protein>
    <submittedName>
        <fullName evidence="3">Uncharacterized protein</fullName>
    </submittedName>
</protein>
<feature type="chain" id="PRO_5043898154" evidence="2">
    <location>
        <begin position="27"/>
        <end position="103"/>
    </location>
</feature>
<dbReference type="EMBL" id="OZ034815">
    <property type="protein sequence ID" value="CAL1366543.1"/>
    <property type="molecule type" value="Genomic_DNA"/>
</dbReference>
<dbReference type="AlphaFoldDB" id="A0AAV2D4A0"/>
<keyword evidence="2" id="KW-0732">Signal</keyword>
<reference evidence="3 4" key="1">
    <citation type="submission" date="2024-04" db="EMBL/GenBank/DDBJ databases">
        <authorList>
            <person name="Fracassetti M."/>
        </authorList>
    </citation>
    <scope>NUCLEOTIDE SEQUENCE [LARGE SCALE GENOMIC DNA]</scope>
</reference>
<evidence type="ECO:0000256" key="2">
    <source>
        <dbReference type="SAM" id="SignalP"/>
    </source>
</evidence>
<proteinExistence type="predicted"/>
<evidence type="ECO:0000256" key="1">
    <source>
        <dbReference type="SAM" id="MobiDB-lite"/>
    </source>
</evidence>
<sequence>MEYTSKKLVFLVVLLVFAAGMTNIGAEEGSKASIQLVNPPVCKTPCQAPRCHCYFGGCICGRGPPPPTPSDCLAPPLISTSYDQKKKKQRREKNSCSDVDFVV</sequence>
<feature type="region of interest" description="Disordered" evidence="1">
    <location>
        <begin position="83"/>
        <end position="103"/>
    </location>
</feature>
<evidence type="ECO:0000313" key="4">
    <source>
        <dbReference type="Proteomes" id="UP001497516"/>
    </source>
</evidence>